<feature type="non-terminal residue" evidence="1">
    <location>
        <position position="71"/>
    </location>
</feature>
<accession>A0AA38GR20</accession>
<organism evidence="1 2">
    <name type="scientific">Taxus chinensis</name>
    <name type="common">Chinese yew</name>
    <name type="synonym">Taxus wallichiana var. chinensis</name>
    <dbReference type="NCBI Taxonomy" id="29808"/>
    <lineage>
        <taxon>Eukaryota</taxon>
        <taxon>Viridiplantae</taxon>
        <taxon>Streptophyta</taxon>
        <taxon>Embryophyta</taxon>
        <taxon>Tracheophyta</taxon>
        <taxon>Spermatophyta</taxon>
        <taxon>Pinopsida</taxon>
        <taxon>Pinidae</taxon>
        <taxon>Conifers II</taxon>
        <taxon>Cupressales</taxon>
        <taxon>Taxaceae</taxon>
        <taxon>Taxus</taxon>
    </lineage>
</organism>
<name>A0AA38GR20_TAXCH</name>
<dbReference type="AlphaFoldDB" id="A0AA38GR20"/>
<evidence type="ECO:0000313" key="1">
    <source>
        <dbReference type="EMBL" id="KAH9326708.1"/>
    </source>
</evidence>
<comment type="caution">
    <text evidence="1">The sequence shown here is derived from an EMBL/GenBank/DDBJ whole genome shotgun (WGS) entry which is preliminary data.</text>
</comment>
<sequence>MSFKEAVRGIRPQNVGINNNTKTFVRLLKEDPQKTPSGCMKVVADVPVLKIPRSDVQGDSIQTLQDKALIV</sequence>
<reference evidence="1 2" key="1">
    <citation type="journal article" date="2021" name="Nat. Plants">
        <title>The Taxus genome provides insights into paclitaxel biosynthesis.</title>
        <authorList>
            <person name="Xiong X."/>
            <person name="Gou J."/>
            <person name="Liao Q."/>
            <person name="Li Y."/>
            <person name="Zhou Q."/>
            <person name="Bi G."/>
            <person name="Li C."/>
            <person name="Du R."/>
            <person name="Wang X."/>
            <person name="Sun T."/>
            <person name="Guo L."/>
            <person name="Liang H."/>
            <person name="Lu P."/>
            <person name="Wu Y."/>
            <person name="Zhang Z."/>
            <person name="Ro D.K."/>
            <person name="Shang Y."/>
            <person name="Huang S."/>
            <person name="Yan J."/>
        </authorList>
    </citation>
    <scope>NUCLEOTIDE SEQUENCE [LARGE SCALE GENOMIC DNA]</scope>
    <source>
        <strain evidence="1">Ta-2019</strain>
    </source>
</reference>
<gene>
    <name evidence="1" type="ORF">KI387_006886</name>
</gene>
<dbReference type="EMBL" id="JAHRHJ020000002">
    <property type="protein sequence ID" value="KAH9326708.1"/>
    <property type="molecule type" value="Genomic_DNA"/>
</dbReference>
<dbReference type="Proteomes" id="UP000824469">
    <property type="component" value="Unassembled WGS sequence"/>
</dbReference>
<protein>
    <submittedName>
        <fullName evidence="1">Uncharacterized protein</fullName>
    </submittedName>
</protein>
<keyword evidence="2" id="KW-1185">Reference proteome</keyword>
<evidence type="ECO:0000313" key="2">
    <source>
        <dbReference type="Proteomes" id="UP000824469"/>
    </source>
</evidence>
<proteinExistence type="predicted"/>